<keyword evidence="2" id="KW-1185">Reference proteome</keyword>
<accession>A0A6P0URQ4</accession>
<evidence type="ECO:0000313" key="2">
    <source>
        <dbReference type="Proteomes" id="UP000468581"/>
    </source>
</evidence>
<evidence type="ECO:0000313" key="1">
    <source>
        <dbReference type="EMBL" id="NER14469.1"/>
    </source>
</evidence>
<dbReference type="Proteomes" id="UP000468581">
    <property type="component" value="Unassembled WGS sequence"/>
</dbReference>
<comment type="caution">
    <text evidence="1">The sequence shown here is derived from an EMBL/GenBank/DDBJ whole genome shotgun (WGS) entry which is preliminary data.</text>
</comment>
<organism evidence="1 2">
    <name type="scientific">Leptobacterium flavescens</name>
    <dbReference type="NCBI Taxonomy" id="472055"/>
    <lineage>
        <taxon>Bacteria</taxon>
        <taxon>Pseudomonadati</taxon>
        <taxon>Bacteroidota</taxon>
        <taxon>Flavobacteriia</taxon>
        <taxon>Flavobacteriales</taxon>
        <taxon>Flavobacteriaceae</taxon>
        <taxon>Leptobacterium</taxon>
    </lineage>
</organism>
<sequence>MKKRNLKSLKLQKKLISNLSSQELKGGRLGTGSCICGTDDCPQAPSERPGCNHQ</sequence>
<reference evidence="1 2" key="1">
    <citation type="submission" date="2020-01" db="EMBL/GenBank/DDBJ databases">
        <title>Leptobacterium flavescens.</title>
        <authorList>
            <person name="Wang G."/>
        </authorList>
    </citation>
    <scope>NUCLEOTIDE SEQUENCE [LARGE SCALE GENOMIC DNA]</scope>
    <source>
        <strain evidence="1 2">KCTC 22160</strain>
    </source>
</reference>
<dbReference type="AlphaFoldDB" id="A0A6P0URQ4"/>
<dbReference type="RefSeq" id="WP_163607759.1">
    <property type="nucleotide sequence ID" value="NZ_JAABOO010000003.1"/>
</dbReference>
<gene>
    <name evidence="1" type="ORF">GWK08_13530</name>
</gene>
<protein>
    <submittedName>
        <fullName evidence="1">Uncharacterized protein</fullName>
    </submittedName>
</protein>
<name>A0A6P0URQ4_9FLAO</name>
<proteinExistence type="predicted"/>
<dbReference type="EMBL" id="JAABOO010000003">
    <property type="protein sequence ID" value="NER14469.1"/>
    <property type="molecule type" value="Genomic_DNA"/>
</dbReference>